<organism evidence="1 2">
    <name type="scientific">Candidatus Phaeomarinibacter ectocarpi</name>
    <dbReference type="NCBI Taxonomy" id="1458461"/>
    <lineage>
        <taxon>Bacteria</taxon>
        <taxon>Pseudomonadati</taxon>
        <taxon>Pseudomonadota</taxon>
        <taxon>Alphaproteobacteria</taxon>
        <taxon>Hyphomicrobiales</taxon>
        <taxon>Parvibaculaceae</taxon>
        <taxon>Candidatus Phaeomarinibacter</taxon>
    </lineage>
</organism>
<protein>
    <submittedName>
        <fullName evidence="1">Uncharacterized protein</fullName>
    </submittedName>
</protein>
<dbReference type="AlphaFoldDB" id="X5M660"/>
<dbReference type="KEGG" id="pect:BN1012_Phect224"/>
<dbReference type="InterPro" id="IPR010239">
    <property type="entry name" value="CHP02001"/>
</dbReference>
<accession>X5M660</accession>
<keyword evidence="2" id="KW-1185">Reference proteome</keyword>
<dbReference type="NCBIfam" id="TIGR02001">
    <property type="entry name" value="gcw_chp"/>
    <property type="match status" value="1"/>
</dbReference>
<dbReference type="EMBL" id="HG966617">
    <property type="protein sequence ID" value="CDO58438.1"/>
    <property type="molecule type" value="Genomic_DNA"/>
</dbReference>
<gene>
    <name evidence="1" type="ORF">BN1012_Phect224</name>
</gene>
<dbReference type="STRING" id="1458461.BN1012_Phect224"/>
<dbReference type="Pfam" id="PF09694">
    <property type="entry name" value="Gcw_chp"/>
    <property type="match status" value="1"/>
</dbReference>
<sequence length="236" mass="25591">MLASAAMLAQPAMAEEAAPAVEEDTSIFGGELSGNVGFYTDYIYRGVTQTNNEAAIQGGIDWAHSSGFYVGAWGSNVDFVDGDQASIEVDGYIGFANAIDSMPELSYDVGVIYYWYPGATENLNYDFVELYGSLGYDFDFAAASIGLAWSPEFFGDTGDAFYYQLGLEVPLPYDVSLAGGYNFQEFDEGAQDDYQDWNIGLGYTLYGVDLSLVYSETVDLGTNDNEALTFGVGYAF</sequence>
<name>X5M660_9HYPH</name>
<dbReference type="HOGENOM" id="CLU_074587_1_0_5"/>
<proteinExistence type="predicted"/>
<evidence type="ECO:0000313" key="2">
    <source>
        <dbReference type="Proteomes" id="UP000032160"/>
    </source>
</evidence>
<evidence type="ECO:0000313" key="1">
    <source>
        <dbReference type="EMBL" id="CDO58438.1"/>
    </source>
</evidence>
<reference evidence="1 2" key="1">
    <citation type="journal article" date="2014" name="Front. Genet.">
        <title>Genome and metabolic network of "Candidatus Phaeomarinobacter ectocarpi" Ec32, a new candidate genus of Alphaproteobacteria frequently associated with brown algae.</title>
        <authorList>
            <person name="Dittami S.M."/>
            <person name="Barbeyron T."/>
            <person name="Boyen C."/>
            <person name="Cambefort J."/>
            <person name="Collet G."/>
            <person name="Delage L."/>
            <person name="Gobet A."/>
            <person name="Groisillier A."/>
            <person name="Leblanc C."/>
            <person name="Michel G."/>
            <person name="Scornet D."/>
            <person name="Siegel A."/>
            <person name="Tapia J.E."/>
            <person name="Tonon T."/>
        </authorList>
    </citation>
    <scope>NUCLEOTIDE SEQUENCE [LARGE SCALE GENOMIC DNA]</scope>
    <source>
        <strain evidence="1 2">Ec32</strain>
    </source>
</reference>
<dbReference type="Proteomes" id="UP000032160">
    <property type="component" value="Chromosome I"/>
</dbReference>